<evidence type="ECO:0000313" key="2">
    <source>
        <dbReference type="Proteomes" id="UP000593576"/>
    </source>
</evidence>
<organism evidence="1 2">
    <name type="scientific">Gossypium schwendimanii</name>
    <name type="common">Cotton</name>
    <dbReference type="NCBI Taxonomy" id="34291"/>
    <lineage>
        <taxon>Eukaryota</taxon>
        <taxon>Viridiplantae</taxon>
        <taxon>Streptophyta</taxon>
        <taxon>Embryophyta</taxon>
        <taxon>Tracheophyta</taxon>
        <taxon>Spermatophyta</taxon>
        <taxon>Magnoliopsida</taxon>
        <taxon>eudicotyledons</taxon>
        <taxon>Gunneridae</taxon>
        <taxon>Pentapetalae</taxon>
        <taxon>rosids</taxon>
        <taxon>malvids</taxon>
        <taxon>Malvales</taxon>
        <taxon>Malvaceae</taxon>
        <taxon>Malvoideae</taxon>
        <taxon>Gossypium</taxon>
    </lineage>
</organism>
<proteinExistence type="predicted"/>
<gene>
    <name evidence="1" type="ORF">Goshw_016015</name>
</gene>
<reference evidence="1 2" key="1">
    <citation type="journal article" date="2019" name="Genome Biol. Evol.">
        <title>Insights into the evolution of the New World diploid cottons (Gossypium, subgenus Houzingenia) based on genome sequencing.</title>
        <authorList>
            <person name="Grover C.E."/>
            <person name="Arick M.A. 2nd"/>
            <person name="Thrash A."/>
            <person name="Conover J.L."/>
            <person name="Sanders W.S."/>
            <person name="Peterson D.G."/>
            <person name="Frelichowski J.E."/>
            <person name="Scheffler J.A."/>
            <person name="Scheffler B.E."/>
            <person name="Wendel J.F."/>
        </authorList>
    </citation>
    <scope>NUCLEOTIDE SEQUENCE [LARGE SCALE GENOMIC DNA]</scope>
    <source>
        <strain evidence="1">1</strain>
        <tissue evidence="1">Leaf</tissue>
    </source>
</reference>
<sequence>MEERMQLLDLLDGRNSIGGRVRRRNRICYRISEELRD</sequence>
<dbReference type="AlphaFoldDB" id="A0A7J9L3R2"/>
<name>A0A7J9L3R2_GOSSC</name>
<dbReference type="EMBL" id="JABFAF010000004">
    <property type="protein sequence ID" value="MBA0853318.1"/>
    <property type="molecule type" value="Genomic_DNA"/>
</dbReference>
<comment type="caution">
    <text evidence="1">The sequence shown here is derived from an EMBL/GenBank/DDBJ whole genome shotgun (WGS) entry which is preliminary data.</text>
</comment>
<evidence type="ECO:0000313" key="1">
    <source>
        <dbReference type="EMBL" id="MBA0853318.1"/>
    </source>
</evidence>
<accession>A0A7J9L3R2</accession>
<keyword evidence="2" id="KW-1185">Reference proteome</keyword>
<dbReference type="Proteomes" id="UP000593576">
    <property type="component" value="Unassembled WGS sequence"/>
</dbReference>
<protein>
    <submittedName>
        <fullName evidence="1">Uncharacterized protein</fullName>
    </submittedName>
</protein>